<name>A0AAD1R5K8_PELCU</name>
<evidence type="ECO:0000313" key="1">
    <source>
        <dbReference type="EMBL" id="CAH2223731.1"/>
    </source>
</evidence>
<gene>
    <name evidence="1" type="ORF">PECUL_23A061772</name>
</gene>
<accession>A0AAD1R5K8</accession>
<evidence type="ECO:0000313" key="2">
    <source>
        <dbReference type="Proteomes" id="UP001295444"/>
    </source>
</evidence>
<dbReference type="Proteomes" id="UP001295444">
    <property type="component" value="Chromosome 01"/>
</dbReference>
<sequence>MSSGLDSENLGCSTWGPPRLSKAKPEYRHDNIQPWAWDFWGVRTTSPFARACKLKACNHLQNSSTALHRHTSIPSDIHNYDTSISSVSTMYQETNYRLLSPWYCTPYYLHKVFPTIPKTCWRCVEVEGMVRHIWWDCPRVTPYWESVGTKIMEIMGETPPFEIDHVLIHATQSPLATYKKIYL</sequence>
<keyword evidence="2" id="KW-1185">Reference proteome</keyword>
<proteinExistence type="predicted"/>
<reference evidence="1" key="1">
    <citation type="submission" date="2022-03" db="EMBL/GenBank/DDBJ databases">
        <authorList>
            <person name="Alioto T."/>
            <person name="Alioto T."/>
            <person name="Gomez Garrido J."/>
        </authorList>
    </citation>
    <scope>NUCLEOTIDE SEQUENCE</scope>
</reference>
<organism evidence="1 2">
    <name type="scientific">Pelobates cultripes</name>
    <name type="common">Western spadefoot toad</name>
    <dbReference type="NCBI Taxonomy" id="61616"/>
    <lineage>
        <taxon>Eukaryota</taxon>
        <taxon>Metazoa</taxon>
        <taxon>Chordata</taxon>
        <taxon>Craniata</taxon>
        <taxon>Vertebrata</taxon>
        <taxon>Euteleostomi</taxon>
        <taxon>Amphibia</taxon>
        <taxon>Batrachia</taxon>
        <taxon>Anura</taxon>
        <taxon>Pelobatoidea</taxon>
        <taxon>Pelobatidae</taxon>
        <taxon>Pelobates</taxon>
    </lineage>
</organism>
<protein>
    <submittedName>
        <fullName evidence="1">Uncharacterized protein</fullName>
    </submittedName>
</protein>
<dbReference type="AlphaFoldDB" id="A0AAD1R5K8"/>
<dbReference type="EMBL" id="OW240912">
    <property type="protein sequence ID" value="CAH2223731.1"/>
    <property type="molecule type" value="Genomic_DNA"/>
</dbReference>